<dbReference type="Pfam" id="PF00535">
    <property type="entry name" value="Glycos_transf_2"/>
    <property type="match status" value="1"/>
</dbReference>
<dbReference type="SUPFAM" id="SSF53448">
    <property type="entry name" value="Nucleotide-diphospho-sugar transferases"/>
    <property type="match status" value="1"/>
</dbReference>
<keyword evidence="1" id="KW-0472">Membrane</keyword>
<evidence type="ECO:0000256" key="1">
    <source>
        <dbReference type="SAM" id="Phobius"/>
    </source>
</evidence>
<dbReference type="PANTHER" id="PTHR43630">
    <property type="entry name" value="POLY-BETA-1,6-N-ACETYL-D-GLUCOSAMINE SYNTHASE"/>
    <property type="match status" value="1"/>
</dbReference>
<organism evidence="3 4">
    <name type="scientific">Candidatus Roizmanbacteria bacterium CG09_land_8_20_14_0_10_41_9</name>
    <dbReference type="NCBI Taxonomy" id="1974850"/>
    <lineage>
        <taxon>Bacteria</taxon>
        <taxon>Candidatus Roizmaniibacteriota</taxon>
    </lineage>
</organism>
<dbReference type="PANTHER" id="PTHR43630:SF2">
    <property type="entry name" value="GLYCOSYLTRANSFERASE"/>
    <property type="match status" value="1"/>
</dbReference>
<dbReference type="InterPro" id="IPR001173">
    <property type="entry name" value="Glyco_trans_2-like"/>
</dbReference>
<dbReference type="Gene3D" id="3.90.550.10">
    <property type="entry name" value="Spore Coat Polysaccharide Biosynthesis Protein SpsA, Chain A"/>
    <property type="match status" value="1"/>
</dbReference>
<accession>A0A2H0WTY0</accession>
<dbReference type="CDD" id="cd02511">
    <property type="entry name" value="Beta4Glucosyltransferase"/>
    <property type="match status" value="1"/>
</dbReference>
<sequence>MITAVILAKNEEKHIGKTIQSLSFCNEIIVVDDNSNDATREIAEKLGCRVLPRSLNSDFAGQRNFAMEQAKHDWILFVDADEEVTTELRENILQNVTNNTRDIGSYALKRRDFFWGKELQYGETKKARSVGLIRLMKKRAGVWHGSVHEAFVPHGTTGSLTGFLDHFPHQTISEFLQDINFYSSLRARELARKQKTATVFSLLFFPLGKFILTYIIYLGFLDGPAGFTYAFMMSFHSFLTRAKLFQYGSRH</sequence>
<dbReference type="EMBL" id="PEZG01000004">
    <property type="protein sequence ID" value="PIS16106.1"/>
    <property type="molecule type" value="Genomic_DNA"/>
</dbReference>
<proteinExistence type="predicted"/>
<keyword evidence="1" id="KW-0812">Transmembrane</keyword>
<feature type="transmembrane region" description="Helical" evidence="1">
    <location>
        <begin position="196"/>
        <end position="220"/>
    </location>
</feature>
<evidence type="ECO:0000313" key="4">
    <source>
        <dbReference type="Proteomes" id="UP000231198"/>
    </source>
</evidence>
<keyword evidence="1" id="KW-1133">Transmembrane helix</keyword>
<reference evidence="4" key="1">
    <citation type="submission" date="2017-09" db="EMBL/GenBank/DDBJ databases">
        <title>Depth-based differentiation of microbial function through sediment-hosted aquifers and enrichment of novel symbionts in the deep terrestrial subsurface.</title>
        <authorList>
            <person name="Probst A.J."/>
            <person name="Ladd B."/>
            <person name="Jarett J.K."/>
            <person name="Geller-Mcgrath D.E."/>
            <person name="Sieber C.M.K."/>
            <person name="Emerson J.B."/>
            <person name="Anantharaman K."/>
            <person name="Thomas B.C."/>
            <person name="Malmstrom R."/>
            <person name="Stieglmeier M."/>
            <person name="Klingl A."/>
            <person name="Woyke T."/>
            <person name="Ryan C.M."/>
            <person name="Banfield J.F."/>
        </authorList>
    </citation>
    <scope>NUCLEOTIDE SEQUENCE [LARGE SCALE GENOMIC DNA]</scope>
</reference>
<evidence type="ECO:0000259" key="2">
    <source>
        <dbReference type="Pfam" id="PF00535"/>
    </source>
</evidence>
<name>A0A2H0WTY0_9BACT</name>
<dbReference type="Proteomes" id="UP000231198">
    <property type="component" value="Unassembled WGS sequence"/>
</dbReference>
<comment type="caution">
    <text evidence="3">The sequence shown here is derived from an EMBL/GenBank/DDBJ whole genome shotgun (WGS) entry which is preliminary data.</text>
</comment>
<evidence type="ECO:0000313" key="3">
    <source>
        <dbReference type="EMBL" id="PIS16106.1"/>
    </source>
</evidence>
<gene>
    <name evidence="3" type="ORF">COT62_00135</name>
</gene>
<dbReference type="InterPro" id="IPR029044">
    <property type="entry name" value="Nucleotide-diphossugar_trans"/>
</dbReference>
<feature type="domain" description="Glycosyltransferase 2-like" evidence="2">
    <location>
        <begin position="4"/>
        <end position="103"/>
    </location>
</feature>
<dbReference type="AlphaFoldDB" id="A0A2H0WTY0"/>
<protein>
    <recommendedName>
        <fullName evidence="2">Glycosyltransferase 2-like domain-containing protein</fullName>
    </recommendedName>
</protein>